<dbReference type="Proteomes" id="UP000662939">
    <property type="component" value="Chromosome"/>
</dbReference>
<evidence type="ECO:0000313" key="2">
    <source>
        <dbReference type="EMBL" id="QSB06859.1"/>
    </source>
</evidence>
<keyword evidence="3" id="KW-1185">Reference proteome</keyword>
<dbReference type="EMBL" id="CP070496">
    <property type="protein sequence ID" value="QSB06859.1"/>
    <property type="molecule type" value="Genomic_DNA"/>
</dbReference>
<gene>
    <name evidence="2" type="ORF">JQS30_08230</name>
</gene>
<organism evidence="2 3">
    <name type="scientific">Natronoglycomyces albus</name>
    <dbReference type="NCBI Taxonomy" id="2811108"/>
    <lineage>
        <taxon>Bacteria</taxon>
        <taxon>Bacillati</taxon>
        <taxon>Actinomycetota</taxon>
        <taxon>Actinomycetes</taxon>
        <taxon>Glycomycetales</taxon>
        <taxon>Glycomycetaceae</taxon>
        <taxon>Natronoglycomyces</taxon>
    </lineage>
</organism>
<accession>A0A895XU87</accession>
<feature type="region of interest" description="Disordered" evidence="1">
    <location>
        <begin position="1"/>
        <end position="24"/>
    </location>
</feature>
<dbReference type="KEGG" id="nav:JQS30_08230"/>
<name>A0A895XU87_9ACTN</name>
<proteinExistence type="predicted"/>
<feature type="compositionally biased region" description="Basic and acidic residues" evidence="1">
    <location>
        <begin position="1"/>
        <end position="20"/>
    </location>
</feature>
<protein>
    <submittedName>
        <fullName evidence="2">Uncharacterized protein</fullName>
    </submittedName>
</protein>
<dbReference type="AlphaFoldDB" id="A0A895XU87"/>
<sequence length="65" mass="7010">MAEARTPTKMDRDPGAKKATVEQSAGLIDDRNDVCGNWATTMHAIYILEEWGFAAVAERGLGQSG</sequence>
<evidence type="ECO:0000313" key="3">
    <source>
        <dbReference type="Proteomes" id="UP000662939"/>
    </source>
</evidence>
<dbReference type="RefSeq" id="WP_213172866.1">
    <property type="nucleotide sequence ID" value="NZ_CP070496.1"/>
</dbReference>
<reference evidence="2" key="1">
    <citation type="submission" date="2021-02" db="EMBL/GenBank/DDBJ databases">
        <title>Natronoglycomyces albus gen. nov., sp. nov, a haloalkaliphilic actinobacterium from a soda solonchak soil.</title>
        <authorList>
            <person name="Sorokin D.Y."/>
            <person name="Khijniak T.V."/>
            <person name="Zakharycheva A.P."/>
            <person name="Boueva O.V."/>
            <person name="Ariskina E.V."/>
            <person name="Hahnke R.L."/>
            <person name="Bunk B."/>
            <person name="Sproer C."/>
            <person name="Schumann P."/>
            <person name="Evtushenko L.I."/>
            <person name="Kublanov I.V."/>
        </authorList>
    </citation>
    <scope>NUCLEOTIDE SEQUENCE</scope>
    <source>
        <strain evidence="2">DSM 106290</strain>
    </source>
</reference>
<evidence type="ECO:0000256" key="1">
    <source>
        <dbReference type="SAM" id="MobiDB-lite"/>
    </source>
</evidence>